<evidence type="ECO:0000256" key="2">
    <source>
        <dbReference type="ARBA" id="ARBA00022448"/>
    </source>
</evidence>
<dbReference type="EMBL" id="JBHSSW010000028">
    <property type="protein sequence ID" value="MFC6199365.1"/>
    <property type="molecule type" value="Genomic_DNA"/>
</dbReference>
<dbReference type="Proteomes" id="UP001596303">
    <property type="component" value="Unassembled WGS sequence"/>
</dbReference>
<keyword evidence="8" id="KW-1003">Cell membrane</keyword>
<dbReference type="Gene3D" id="1.10.520.20">
    <property type="entry name" value="N-terminal domain of the delta subunit of the F1F0-ATP synthase"/>
    <property type="match status" value="1"/>
</dbReference>
<evidence type="ECO:0000256" key="3">
    <source>
        <dbReference type="ARBA" id="ARBA00022781"/>
    </source>
</evidence>
<comment type="caution">
    <text evidence="9">The sequence shown here is derived from an EMBL/GenBank/DDBJ whole genome shotgun (WGS) entry which is preliminary data.</text>
</comment>
<dbReference type="NCBIfam" id="TIGR01145">
    <property type="entry name" value="ATP_synt_delta"/>
    <property type="match status" value="1"/>
</dbReference>
<accession>A0ABW1SCU6</accession>
<dbReference type="InterPro" id="IPR020781">
    <property type="entry name" value="ATPase_OSCP/d_CS"/>
</dbReference>
<comment type="subcellular location">
    <subcellularLocation>
        <location evidence="8">Cell membrane</location>
        <topology evidence="8">Peripheral membrane protein</topology>
    </subcellularLocation>
    <subcellularLocation>
        <location evidence="1">Membrane</location>
    </subcellularLocation>
</comment>
<dbReference type="PROSITE" id="PS00389">
    <property type="entry name" value="ATPASE_DELTA"/>
    <property type="match status" value="1"/>
</dbReference>
<keyword evidence="4 8" id="KW-0406">Ion transport</keyword>
<evidence type="ECO:0000256" key="7">
    <source>
        <dbReference type="ARBA" id="ARBA00023310"/>
    </source>
</evidence>
<dbReference type="PRINTS" id="PR00125">
    <property type="entry name" value="ATPASEDELTA"/>
</dbReference>
<organism evidence="9 10">
    <name type="scientific">Ponticaulis profundi</name>
    <dbReference type="NCBI Taxonomy" id="2665222"/>
    <lineage>
        <taxon>Bacteria</taxon>
        <taxon>Pseudomonadati</taxon>
        <taxon>Pseudomonadota</taxon>
        <taxon>Alphaproteobacteria</taxon>
        <taxon>Hyphomonadales</taxon>
        <taxon>Hyphomonadaceae</taxon>
        <taxon>Ponticaulis</taxon>
    </lineage>
</organism>
<reference evidence="10" key="1">
    <citation type="journal article" date="2019" name="Int. J. Syst. Evol. Microbiol.">
        <title>The Global Catalogue of Microorganisms (GCM) 10K type strain sequencing project: providing services to taxonomists for standard genome sequencing and annotation.</title>
        <authorList>
            <consortium name="The Broad Institute Genomics Platform"/>
            <consortium name="The Broad Institute Genome Sequencing Center for Infectious Disease"/>
            <person name="Wu L."/>
            <person name="Ma J."/>
        </authorList>
    </citation>
    <scope>NUCLEOTIDE SEQUENCE [LARGE SCALE GENOMIC DNA]</scope>
    <source>
        <strain evidence="10">CGMCC-1.15741</strain>
    </source>
</reference>
<keyword evidence="2 8" id="KW-0813">Transport</keyword>
<evidence type="ECO:0000313" key="10">
    <source>
        <dbReference type="Proteomes" id="UP001596303"/>
    </source>
</evidence>
<dbReference type="PANTHER" id="PTHR11910">
    <property type="entry name" value="ATP SYNTHASE DELTA CHAIN"/>
    <property type="match status" value="1"/>
</dbReference>
<keyword evidence="6 8" id="KW-0139">CF(1)</keyword>
<protein>
    <recommendedName>
        <fullName evidence="8">ATP synthase subunit delta</fullName>
    </recommendedName>
    <alternativeName>
        <fullName evidence="8">ATP synthase F(1) sector subunit delta</fullName>
    </alternativeName>
    <alternativeName>
        <fullName evidence="8">F-type ATPase subunit delta</fullName>
        <shortName evidence="8">F-ATPase subunit delta</shortName>
    </alternativeName>
</protein>
<evidence type="ECO:0000256" key="1">
    <source>
        <dbReference type="ARBA" id="ARBA00004370"/>
    </source>
</evidence>
<dbReference type="SUPFAM" id="SSF47928">
    <property type="entry name" value="N-terminal domain of the delta subunit of the F1F0-ATP synthase"/>
    <property type="match status" value="1"/>
</dbReference>
<gene>
    <name evidence="8 9" type="primary">atpH</name>
    <name evidence="9" type="ORF">ACFQDM_14860</name>
</gene>
<evidence type="ECO:0000313" key="9">
    <source>
        <dbReference type="EMBL" id="MFC6199365.1"/>
    </source>
</evidence>
<evidence type="ECO:0000256" key="6">
    <source>
        <dbReference type="ARBA" id="ARBA00023196"/>
    </source>
</evidence>
<evidence type="ECO:0000256" key="4">
    <source>
        <dbReference type="ARBA" id="ARBA00023065"/>
    </source>
</evidence>
<keyword evidence="7 8" id="KW-0066">ATP synthesis</keyword>
<dbReference type="HAMAP" id="MF_01416">
    <property type="entry name" value="ATP_synth_delta_bact"/>
    <property type="match status" value="1"/>
</dbReference>
<keyword evidence="10" id="KW-1185">Reference proteome</keyword>
<comment type="function">
    <text evidence="8">This protein is part of the stalk that links CF(0) to CF(1). It either transmits conformational changes from CF(0) to CF(1) or is implicated in proton conduction.</text>
</comment>
<name>A0ABW1SCU6_9PROT</name>
<evidence type="ECO:0000256" key="5">
    <source>
        <dbReference type="ARBA" id="ARBA00023136"/>
    </source>
</evidence>
<proteinExistence type="inferred from homology"/>
<dbReference type="Pfam" id="PF00213">
    <property type="entry name" value="OSCP"/>
    <property type="match status" value="1"/>
</dbReference>
<comment type="function">
    <text evidence="8">F(1)F(0) ATP synthase produces ATP from ADP in the presence of a proton or sodium gradient. F-type ATPases consist of two structural domains, F(1) containing the extramembraneous catalytic core and F(0) containing the membrane proton channel, linked together by a central stalk and a peripheral stalk. During catalysis, ATP synthesis in the catalytic domain of F(1) is coupled via a rotary mechanism of the central stalk subunits to proton translocation.</text>
</comment>
<keyword evidence="5 8" id="KW-0472">Membrane</keyword>
<dbReference type="RefSeq" id="WP_377380358.1">
    <property type="nucleotide sequence ID" value="NZ_JBHSSW010000028.1"/>
</dbReference>
<sequence>MSVKLVFKSEPISVRKTTGELLSAISSVQVSPAATRYASALLDLAAEQGVIPQTETELTAFGSALAEVPEIGAILFSPTVKTEDKVATIATVSEKIGLSTLVSNFLGVVATNSRATELPGMVKAFRDLSAERRGVTRASVKSAHALTDAQVEELKSLVASVAGGEVSMDVDVDPALIAGFQLKIGSRLIDASVKSKLDRMNLAMKGA</sequence>
<keyword evidence="3 8" id="KW-0375">Hydrogen ion transport</keyword>
<dbReference type="InterPro" id="IPR026015">
    <property type="entry name" value="ATP_synth_OSCP/delta_N_sf"/>
</dbReference>
<dbReference type="InterPro" id="IPR000711">
    <property type="entry name" value="ATPase_OSCP/dsu"/>
</dbReference>
<evidence type="ECO:0000256" key="8">
    <source>
        <dbReference type="HAMAP-Rule" id="MF_01416"/>
    </source>
</evidence>
<comment type="similarity">
    <text evidence="8">Belongs to the ATPase delta chain family.</text>
</comment>